<dbReference type="SUPFAM" id="SSF51735">
    <property type="entry name" value="NAD(P)-binding Rossmann-fold domains"/>
    <property type="match status" value="1"/>
</dbReference>
<dbReference type="PRINTS" id="PR00080">
    <property type="entry name" value="SDRFAMILY"/>
</dbReference>
<dbReference type="Pfam" id="PF13561">
    <property type="entry name" value="adh_short_C2"/>
    <property type="match status" value="1"/>
</dbReference>
<dbReference type="Gene3D" id="3.40.50.720">
    <property type="entry name" value="NAD(P)-binding Rossmann-like Domain"/>
    <property type="match status" value="1"/>
</dbReference>
<comment type="caution">
    <text evidence="3">The sequence shown here is derived from an EMBL/GenBank/DDBJ whole genome shotgun (WGS) entry which is preliminary data.</text>
</comment>
<dbReference type="CDD" id="cd05233">
    <property type="entry name" value="SDR_c"/>
    <property type="match status" value="1"/>
</dbReference>
<dbReference type="InterPro" id="IPR002347">
    <property type="entry name" value="SDR_fam"/>
</dbReference>
<organism evidence="3 4">
    <name type="scientific">Microvirga vignae</name>
    <dbReference type="NCBI Taxonomy" id="1225564"/>
    <lineage>
        <taxon>Bacteria</taxon>
        <taxon>Pseudomonadati</taxon>
        <taxon>Pseudomonadota</taxon>
        <taxon>Alphaproteobacteria</taxon>
        <taxon>Hyphomicrobiales</taxon>
        <taxon>Methylobacteriaceae</taxon>
        <taxon>Microvirga</taxon>
    </lineage>
</organism>
<dbReference type="PATRIC" id="fig|1225564.3.peg.7180"/>
<dbReference type="PROSITE" id="PS00061">
    <property type="entry name" value="ADH_SHORT"/>
    <property type="match status" value="1"/>
</dbReference>
<gene>
    <name evidence="3" type="ORF">AA309_27640</name>
</gene>
<evidence type="ECO:0000313" key="3">
    <source>
        <dbReference type="EMBL" id="KLK90101.1"/>
    </source>
</evidence>
<dbReference type="Proteomes" id="UP000035489">
    <property type="component" value="Unassembled WGS sequence"/>
</dbReference>
<dbReference type="FunFam" id="3.40.50.720:FF:000084">
    <property type="entry name" value="Short-chain dehydrogenase reductase"/>
    <property type="match status" value="1"/>
</dbReference>
<comment type="similarity">
    <text evidence="1">Belongs to the short-chain dehydrogenases/reductases (SDR) family.</text>
</comment>
<dbReference type="RefSeq" id="WP_047192246.1">
    <property type="nucleotide sequence ID" value="NZ_LCYG01000099.1"/>
</dbReference>
<evidence type="ECO:0000313" key="4">
    <source>
        <dbReference type="Proteomes" id="UP000035489"/>
    </source>
</evidence>
<dbReference type="PRINTS" id="PR00081">
    <property type="entry name" value="GDHRDH"/>
</dbReference>
<dbReference type="InterPro" id="IPR020904">
    <property type="entry name" value="Sc_DH/Rdtase_CS"/>
</dbReference>
<dbReference type="InterPro" id="IPR036291">
    <property type="entry name" value="NAD(P)-bd_dom_sf"/>
</dbReference>
<dbReference type="STRING" id="1225564.AA309_27640"/>
<evidence type="ECO:0000256" key="2">
    <source>
        <dbReference type="ARBA" id="ARBA00023002"/>
    </source>
</evidence>
<dbReference type="EMBL" id="LCYG01000099">
    <property type="protein sequence ID" value="KLK90101.1"/>
    <property type="molecule type" value="Genomic_DNA"/>
</dbReference>
<accession>A0A0H1R5J1</accession>
<keyword evidence="2" id="KW-0560">Oxidoreductase</keyword>
<evidence type="ECO:0000256" key="1">
    <source>
        <dbReference type="ARBA" id="ARBA00006484"/>
    </source>
</evidence>
<reference evidence="3 4" key="1">
    <citation type="submission" date="2015-05" db="EMBL/GenBank/DDBJ databases">
        <title>Draft genome sequence of Microvirga vignae strain BR3299, a novel nitrogen fixing bacteria isolated from Brazil semi-aired region.</title>
        <authorList>
            <person name="Zilli J.E."/>
            <person name="Passos S.R."/>
            <person name="Leite J."/>
            <person name="Baldani J.I."/>
            <person name="Xavier G.R."/>
            <person name="Rumjaneck N.G."/>
            <person name="Simoes-Araujo J.L."/>
        </authorList>
    </citation>
    <scope>NUCLEOTIDE SEQUENCE [LARGE SCALE GENOMIC DNA]</scope>
    <source>
        <strain evidence="3 4">BR3299</strain>
    </source>
</reference>
<name>A0A0H1R5J1_9HYPH</name>
<sequence length="255" mass="28193">MSQFAIYPSLRDKVVLITGGGSGIGASHVEQFCAQGAKVGFIDINRSASEELVARIAEAGYTKPMFFEADLRDIAAVKECISRFAAAIGDVDVLLNNAAHDERHRIEDVTVEYWDDRIAVNLRHLFFAAQAVIPGMIRKKKGVIINFGSLSWHIAMGGMPVYVTAKAGIEGLTRGLARDLGPHDIRVNCIIPGWIMTQRQLDLWVTPESEKEIEQNQCLKSKVYPDDVARMALWLAADDSRMCTNQTFVVDGGWI</sequence>
<protein>
    <submittedName>
        <fullName evidence="3">3-oxoacyl-ACP reductase</fullName>
    </submittedName>
</protein>
<dbReference type="PANTHER" id="PTHR43639:SF1">
    <property type="entry name" value="SHORT-CHAIN DEHYDROGENASE_REDUCTASE FAMILY PROTEIN"/>
    <property type="match status" value="1"/>
</dbReference>
<dbReference type="OrthoDB" id="9789398at2"/>
<dbReference type="AlphaFoldDB" id="A0A0H1R5J1"/>
<dbReference type="PANTHER" id="PTHR43639">
    <property type="entry name" value="OXIDOREDUCTASE, SHORT-CHAIN DEHYDROGENASE/REDUCTASE FAMILY (AFU_ORTHOLOGUE AFUA_5G02870)"/>
    <property type="match status" value="1"/>
</dbReference>
<proteinExistence type="inferred from homology"/>
<keyword evidence="4" id="KW-1185">Reference proteome</keyword>
<dbReference type="GO" id="GO:0016491">
    <property type="term" value="F:oxidoreductase activity"/>
    <property type="evidence" value="ECO:0007669"/>
    <property type="project" value="UniProtKB-KW"/>
</dbReference>